<dbReference type="EMBL" id="FMBC01000005">
    <property type="protein sequence ID" value="SCB96833.1"/>
    <property type="molecule type" value="Genomic_DNA"/>
</dbReference>
<protein>
    <submittedName>
        <fullName evidence="2">Uncharacterized membrane protein</fullName>
    </submittedName>
</protein>
<accession>A0A1C4AQF9</accession>
<evidence type="ECO:0000256" key="1">
    <source>
        <dbReference type="SAM" id="Phobius"/>
    </source>
</evidence>
<keyword evidence="1" id="KW-0472">Membrane</keyword>
<dbReference type="Pfam" id="PF07784">
    <property type="entry name" value="DUF1622"/>
    <property type="match status" value="1"/>
</dbReference>
<keyword evidence="3" id="KW-1185">Reference proteome</keyword>
<organism evidence="2 3">
    <name type="scientific">Kosakonia oryziphila</name>
    <dbReference type="NCBI Taxonomy" id="1005667"/>
    <lineage>
        <taxon>Bacteria</taxon>
        <taxon>Pseudomonadati</taxon>
        <taxon>Pseudomonadota</taxon>
        <taxon>Gammaproteobacteria</taxon>
        <taxon>Enterobacterales</taxon>
        <taxon>Enterobacteriaceae</taxon>
        <taxon>Kosakonia</taxon>
    </lineage>
</organism>
<evidence type="ECO:0000313" key="3">
    <source>
        <dbReference type="Proteomes" id="UP000198515"/>
    </source>
</evidence>
<feature type="transmembrane region" description="Helical" evidence="1">
    <location>
        <begin position="20"/>
        <end position="44"/>
    </location>
</feature>
<dbReference type="RefSeq" id="WP_244153029.1">
    <property type="nucleotide sequence ID" value="NZ_FMBC01000005.1"/>
</dbReference>
<dbReference type="PANTHER" id="PTHR38468:SF1">
    <property type="entry name" value="SLL0939 PROTEIN"/>
    <property type="match status" value="1"/>
</dbReference>
<keyword evidence="1" id="KW-0812">Transmembrane</keyword>
<gene>
    <name evidence="2" type="ORF">GA0061070_100567</name>
</gene>
<dbReference type="Proteomes" id="UP000198515">
    <property type="component" value="Unassembled WGS sequence"/>
</dbReference>
<dbReference type="AlphaFoldDB" id="A0A1C4AQF9"/>
<name>A0A1C4AQF9_9ENTR</name>
<reference evidence="3" key="1">
    <citation type="submission" date="2016-08" db="EMBL/GenBank/DDBJ databases">
        <authorList>
            <person name="Varghese N."/>
            <person name="Submissions Spin"/>
        </authorList>
    </citation>
    <scope>NUCLEOTIDE SEQUENCE [LARGE SCALE GENOMIC DNA]</scope>
    <source>
        <strain evidence="3">REICA_142</strain>
    </source>
</reference>
<dbReference type="InterPro" id="IPR012427">
    <property type="entry name" value="DUF1622"/>
</dbReference>
<keyword evidence="1" id="KW-1133">Transmembrane helix</keyword>
<proteinExistence type="predicted"/>
<evidence type="ECO:0000313" key="2">
    <source>
        <dbReference type="EMBL" id="SCB96833.1"/>
    </source>
</evidence>
<dbReference type="PANTHER" id="PTHR38468">
    <property type="entry name" value="SLL0939 PROTEIN"/>
    <property type="match status" value="1"/>
</dbReference>
<sequence>MSDIIFYKQFMTHGVIFLQFVTETMSVLCIVIGLLWASYILIFCYRNPYGSIRIRLGLGGWLAVALEFQLASDILATTISPTIDELIKLAIITVIRTVLNFFLSKELEAQSKTEKVAEDKTS</sequence>